<accession>A0ABT8GIP5</accession>
<dbReference type="InterPro" id="IPR005158">
    <property type="entry name" value="BTAD"/>
</dbReference>
<dbReference type="Gene3D" id="1.25.40.10">
    <property type="entry name" value="Tetratricopeptide repeat domain"/>
    <property type="match status" value="2"/>
</dbReference>
<dbReference type="Pfam" id="PF03704">
    <property type="entry name" value="BTAD"/>
    <property type="match status" value="1"/>
</dbReference>
<name>A0ABT8GIP5_9MICO</name>
<dbReference type="RefSeq" id="WP_301142819.1">
    <property type="nucleotide sequence ID" value="NZ_JAUHQA010000001.1"/>
</dbReference>
<keyword evidence="3" id="KW-1185">Reference proteome</keyword>
<comment type="caution">
    <text evidence="2">The sequence shown here is derived from an EMBL/GenBank/DDBJ whole genome shotgun (WGS) entry which is preliminary data.</text>
</comment>
<dbReference type="EMBL" id="JAUHQA010000001">
    <property type="protein sequence ID" value="MDN4481254.1"/>
    <property type="molecule type" value="Genomic_DNA"/>
</dbReference>
<evidence type="ECO:0000313" key="2">
    <source>
        <dbReference type="EMBL" id="MDN4481254.1"/>
    </source>
</evidence>
<proteinExistence type="predicted"/>
<dbReference type="SUPFAM" id="SSF48452">
    <property type="entry name" value="TPR-like"/>
    <property type="match status" value="2"/>
</dbReference>
<dbReference type="SMART" id="SM01043">
    <property type="entry name" value="BTAD"/>
    <property type="match status" value="1"/>
</dbReference>
<protein>
    <submittedName>
        <fullName evidence="2">Bacterial transcriptional activator domain-containing protein</fullName>
    </submittedName>
</protein>
<sequence length="545" mass="57303">MTRQTLVDELFTQADDPMGALRWSLAELRRRLGAPEAFHGNPLTGDLGPGIEVDVTVAARGRFAGPPPEGRLLEGVEVRDSAAFDTWLLIERERVDAKISSGIHEATIQALANGDAERAIDLARALISRDELDEGPHVLLVSALAAAGRYEAAAQQAEASAAMLLRELGVSPSASLRNAARPPPRRLAVSISPQATIATMRASGLAALSAGVPDAGIERLRAAAAAADEAGDPAVTSECLLELGTALVHGAHCNDDEGAVVLGSALAVALDAGHDAVASRALAELAYVDVLAGRRVPARTHLESAREIAANDRGLLATVASIEASDLHDQGHLGAALERFEESLAHSQATGKVRREAWAWGVGARTQYWLGDYAAAERWSRQALELVEVERWAAFRPWVESCVAHAELALGCDPAAVRAGLESTFALARELSDACYQGASAKAMALACDALGDRDGARAWLRTAAAACARETDAYVWVRADVALATAELALTWGDRALALEQAEEVRTIAVRCCMDGMLARASMVLDRVAPGRAPAFSGAGAARR</sequence>
<evidence type="ECO:0000259" key="1">
    <source>
        <dbReference type="SMART" id="SM01043"/>
    </source>
</evidence>
<dbReference type="Proteomes" id="UP001172708">
    <property type="component" value="Unassembled WGS sequence"/>
</dbReference>
<gene>
    <name evidence="2" type="ORF">QQX02_09990</name>
</gene>
<evidence type="ECO:0000313" key="3">
    <source>
        <dbReference type="Proteomes" id="UP001172708"/>
    </source>
</evidence>
<feature type="domain" description="Bacterial transcriptional activator" evidence="1">
    <location>
        <begin position="53"/>
        <end position="181"/>
    </location>
</feature>
<organism evidence="2 3">
    <name type="scientific">Demequina muriae</name>
    <dbReference type="NCBI Taxonomy" id="3051664"/>
    <lineage>
        <taxon>Bacteria</taxon>
        <taxon>Bacillati</taxon>
        <taxon>Actinomycetota</taxon>
        <taxon>Actinomycetes</taxon>
        <taxon>Micrococcales</taxon>
        <taxon>Demequinaceae</taxon>
        <taxon>Demequina</taxon>
    </lineage>
</organism>
<reference evidence="2" key="1">
    <citation type="submission" date="2023-06" db="EMBL/GenBank/DDBJ databases">
        <title>Egi l300058.</title>
        <authorList>
            <person name="Gao L."/>
            <person name="Fang B.-Z."/>
            <person name="Li W.-J."/>
        </authorList>
    </citation>
    <scope>NUCLEOTIDE SEQUENCE</scope>
    <source>
        <strain evidence="2">EGI L300058</strain>
    </source>
</reference>
<dbReference type="InterPro" id="IPR011990">
    <property type="entry name" value="TPR-like_helical_dom_sf"/>
</dbReference>